<protein>
    <recommendedName>
        <fullName evidence="3">DUF4817 domain-containing protein</fullName>
    </recommendedName>
</protein>
<dbReference type="Proteomes" id="UP000027135">
    <property type="component" value="Unassembled WGS sequence"/>
</dbReference>
<evidence type="ECO:0000313" key="1">
    <source>
        <dbReference type="EMBL" id="KDR23087.1"/>
    </source>
</evidence>
<dbReference type="AlphaFoldDB" id="A0A067RH30"/>
<dbReference type="EMBL" id="KK852474">
    <property type="protein sequence ID" value="KDR23087.1"/>
    <property type="molecule type" value="Genomic_DNA"/>
</dbReference>
<dbReference type="Gene3D" id="3.30.420.10">
    <property type="entry name" value="Ribonuclease H-like superfamily/Ribonuclease H"/>
    <property type="match status" value="1"/>
</dbReference>
<evidence type="ECO:0000313" key="2">
    <source>
        <dbReference type="Proteomes" id="UP000027135"/>
    </source>
</evidence>
<gene>
    <name evidence="1" type="ORF">L798_14217</name>
</gene>
<dbReference type="InParanoid" id="A0A067RH30"/>
<dbReference type="GO" id="GO:0003676">
    <property type="term" value="F:nucleic acid binding"/>
    <property type="evidence" value="ECO:0007669"/>
    <property type="project" value="InterPro"/>
</dbReference>
<organism evidence="1 2">
    <name type="scientific">Zootermopsis nevadensis</name>
    <name type="common">Dampwood termite</name>
    <dbReference type="NCBI Taxonomy" id="136037"/>
    <lineage>
        <taxon>Eukaryota</taxon>
        <taxon>Metazoa</taxon>
        <taxon>Ecdysozoa</taxon>
        <taxon>Arthropoda</taxon>
        <taxon>Hexapoda</taxon>
        <taxon>Insecta</taxon>
        <taxon>Pterygota</taxon>
        <taxon>Neoptera</taxon>
        <taxon>Polyneoptera</taxon>
        <taxon>Dictyoptera</taxon>
        <taxon>Blattodea</taxon>
        <taxon>Blattoidea</taxon>
        <taxon>Termitoidae</taxon>
        <taxon>Termopsidae</taxon>
        <taxon>Zootermopsis</taxon>
    </lineage>
</organism>
<reference evidence="1 2" key="1">
    <citation type="journal article" date="2014" name="Nat. Commun.">
        <title>Molecular traces of alternative social organization in a termite genome.</title>
        <authorList>
            <person name="Terrapon N."/>
            <person name="Li C."/>
            <person name="Robertson H.M."/>
            <person name="Ji L."/>
            <person name="Meng X."/>
            <person name="Booth W."/>
            <person name="Chen Z."/>
            <person name="Childers C.P."/>
            <person name="Glastad K.M."/>
            <person name="Gokhale K."/>
            <person name="Gowin J."/>
            <person name="Gronenberg W."/>
            <person name="Hermansen R.A."/>
            <person name="Hu H."/>
            <person name="Hunt B.G."/>
            <person name="Huylmans A.K."/>
            <person name="Khalil S.M."/>
            <person name="Mitchell R.D."/>
            <person name="Munoz-Torres M.C."/>
            <person name="Mustard J.A."/>
            <person name="Pan H."/>
            <person name="Reese J.T."/>
            <person name="Scharf M.E."/>
            <person name="Sun F."/>
            <person name="Vogel H."/>
            <person name="Xiao J."/>
            <person name="Yang W."/>
            <person name="Yang Z."/>
            <person name="Yang Z."/>
            <person name="Zhou J."/>
            <person name="Zhu J."/>
            <person name="Brent C.S."/>
            <person name="Elsik C.G."/>
            <person name="Goodisman M.A."/>
            <person name="Liberles D.A."/>
            <person name="Roe R.M."/>
            <person name="Vargo E.L."/>
            <person name="Vilcinskas A."/>
            <person name="Wang J."/>
            <person name="Bornberg-Bauer E."/>
            <person name="Korb J."/>
            <person name="Zhang G."/>
            <person name="Liebig J."/>
        </authorList>
    </citation>
    <scope>NUCLEOTIDE SEQUENCE [LARGE SCALE GENOMIC DNA]</scope>
    <source>
        <tissue evidence="1">Whole organism</tissue>
    </source>
</reference>
<name>A0A067RH30_ZOONE</name>
<dbReference type="InterPro" id="IPR036397">
    <property type="entry name" value="RNaseH_sf"/>
</dbReference>
<sequence>METWWRGTSAMCILVRTNESSHCVSVVATEIQQNFCTRFGRNAPIKHSVYEWHNSFTDTGLWIGRAGPVAWPPHSPDLTPADFSSYCDTLRITFTTHTPNDLRELRERIHLFELQHTSRSFCANISLHFVFHNSQAQQTDET</sequence>
<keyword evidence="2" id="KW-1185">Reference proteome</keyword>
<accession>A0A067RH30</accession>
<evidence type="ECO:0008006" key="3">
    <source>
        <dbReference type="Google" id="ProtNLM"/>
    </source>
</evidence>
<proteinExistence type="predicted"/>